<organism evidence="4 5">
    <name type="scientific">Streptomyces sulfonofaciens</name>
    <dbReference type="NCBI Taxonomy" id="68272"/>
    <lineage>
        <taxon>Bacteria</taxon>
        <taxon>Bacillati</taxon>
        <taxon>Actinomycetota</taxon>
        <taxon>Actinomycetes</taxon>
        <taxon>Kitasatosporales</taxon>
        <taxon>Streptomycetaceae</taxon>
        <taxon>Streptomyces</taxon>
    </lineage>
</organism>
<keyword evidence="2" id="KW-0472">Membrane</keyword>
<proteinExistence type="predicted"/>
<protein>
    <submittedName>
        <fullName evidence="4">Membrane protein</fullName>
    </submittedName>
</protein>
<evidence type="ECO:0000313" key="5">
    <source>
        <dbReference type="Proteomes" id="UP000603708"/>
    </source>
</evidence>
<reference evidence="4" key="1">
    <citation type="journal article" date="2014" name="Int. J. Syst. Evol. Microbiol.">
        <title>Complete genome sequence of Corynebacterium casei LMG S-19264T (=DSM 44701T), isolated from a smear-ripened cheese.</title>
        <authorList>
            <consortium name="US DOE Joint Genome Institute (JGI-PGF)"/>
            <person name="Walter F."/>
            <person name="Albersmeier A."/>
            <person name="Kalinowski J."/>
            <person name="Ruckert C."/>
        </authorList>
    </citation>
    <scope>NUCLEOTIDE SEQUENCE</scope>
    <source>
        <strain evidence="4">JCM 5069</strain>
    </source>
</reference>
<feature type="transmembrane region" description="Helical" evidence="2">
    <location>
        <begin position="34"/>
        <end position="53"/>
    </location>
</feature>
<dbReference type="InterPro" id="IPR036691">
    <property type="entry name" value="Endo/exonu/phosph_ase_sf"/>
</dbReference>
<accession>A0A919FS04</accession>
<dbReference type="EMBL" id="BNCD01000001">
    <property type="protein sequence ID" value="GHH70620.1"/>
    <property type="molecule type" value="Genomic_DNA"/>
</dbReference>
<name>A0A919FS04_9ACTN</name>
<gene>
    <name evidence="4" type="ORF">GCM10018793_04940</name>
</gene>
<sequence>MSSRMIVEGPPARRPGGGAPSPGQGRAGRRPHPAAWPAVLLLAAVTAVVTCRITDTDATTPVPQLLAFWPWLIAPTAAALLLAALTRFRTGLVWGLAVLAALAWFMEPYGRVGDPHGPPVAEIRVLASNVQYGRGTPALTGAVRRERPDIVFVEECDSRCLRLLDTAFPAQDRARREGRPGPPGTYPYRSQARAPGAHGSVILSRYPLVPAPALPGTLRMPGATATVHGRPVRLQLAHPVPPLPDSLGRWRTDLAALRGFAAGTAAAHRTTILAGDFNATQDHAAFRRILDTGLRDSARLAGQARTPSWPSRTAPVLGAQLDHVLVSADLSARGARFLGLAGTDHRALLTDLTLHGTPPVR</sequence>
<feature type="transmembrane region" description="Helical" evidence="2">
    <location>
        <begin position="65"/>
        <end position="85"/>
    </location>
</feature>
<dbReference type="InterPro" id="IPR005135">
    <property type="entry name" value="Endo/exonuclease/phosphatase"/>
</dbReference>
<dbReference type="Gene3D" id="3.60.10.10">
    <property type="entry name" value="Endonuclease/exonuclease/phosphatase"/>
    <property type="match status" value="1"/>
</dbReference>
<dbReference type="AlphaFoldDB" id="A0A919FS04"/>
<dbReference type="Proteomes" id="UP000603708">
    <property type="component" value="Unassembled WGS sequence"/>
</dbReference>
<dbReference type="Pfam" id="PF03372">
    <property type="entry name" value="Exo_endo_phos"/>
    <property type="match status" value="1"/>
</dbReference>
<evidence type="ECO:0000256" key="1">
    <source>
        <dbReference type="SAM" id="MobiDB-lite"/>
    </source>
</evidence>
<keyword evidence="2" id="KW-1133">Transmembrane helix</keyword>
<dbReference type="SUPFAM" id="SSF56219">
    <property type="entry name" value="DNase I-like"/>
    <property type="match status" value="1"/>
</dbReference>
<evidence type="ECO:0000313" key="4">
    <source>
        <dbReference type="EMBL" id="GHH70620.1"/>
    </source>
</evidence>
<dbReference type="RefSeq" id="WP_229924291.1">
    <property type="nucleotide sequence ID" value="NZ_BNCD01000001.1"/>
</dbReference>
<feature type="domain" description="Endonuclease/exonuclease/phosphatase" evidence="3">
    <location>
        <begin position="129"/>
        <end position="345"/>
    </location>
</feature>
<reference evidence="4" key="2">
    <citation type="submission" date="2020-09" db="EMBL/GenBank/DDBJ databases">
        <authorList>
            <person name="Sun Q."/>
            <person name="Ohkuma M."/>
        </authorList>
    </citation>
    <scope>NUCLEOTIDE SEQUENCE</scope>
    <source>
        <strain evidence="4">JCM 5069</strain>
    </source>
</reference>
<keyword evidence="5" id="KW-1185">Reference proteome</keyword>
<evidence type="ECO:0000259" key="3">
    <source>
        <dbReference type="Pfam" id="PF03372"/>
    </source>
</evidence>
<dbReference type="GO" id="GO:0003824">
    <property type="term" value="F:catalytic activity"/>
    <property type="evidence" value="ECO:0007669"/>
    <property type="project" value="InterPro"/>
</dbReference>
<feature type="region of interest" description="Disordered" evidence="1">
    <location>
        <begin position="1"/>
        <end position="31"/>
    </location>
</feature>
<keyword evidence="2" id="KW-0812">Transmembrane</keyword>
<feature type="transmembrane region" description="Helical" evidence="2">
    <location>
        <begin position="91"/>
        <end position="109"/>
    </location>
</feature>
<comment type="caution">
    <text evidence="4">The sequence shown here is derived from an EMBL/GenBank/DDBJ whole genome shotgun (WGS) entry which is preliminary data.</text>
</comment>
<evidence type="ECO:0000256" key="2">
    <source>
        <dbReference type="SAM" id="Phobius"/>
    </source>
</evidence>
<feature type="region of interest" description="Disordered" evidence="1">
    <location>
        <begin position="171"/>
        <end position="193"/>
    </location>
</feature>